<comment type="caution">
    <text evidence="1">The sequence shown here is derived from an EMBL/GenBank/DDBJ whole genome shotgun (WGS) entry which is preliminary data.</text>
</comment>
<sequence>MKVSPLPADGPATLSAPITVHDGTSEWVTPVPALIDALQHSGILTAHHVAAARFWATDYRIGVMGQEDPHLDRTSLGLSVRPLNRRMGSINRYRYIHDIIGNRYERILIATMINNQPLDEIASHVQYDPRHMGSVLALLLDFLTRHYDAMPGHLWRG</sequence>
<proteinExistence type="predicted"/>
<gene>
    <name evidence="1" type="ORF">KOEU_14700</name>
</gene>
<dbReference type="PATRIC" id="fig|33995.3.peg.1635"/>
<reference evidence="1" key="1">
    <citation type="submission" date="2015-08" db="EMBL/GenBank/DDBJ databases">
        <title>Draft genome sequence of Komagataeibacter europaeus CECT 8546 a cellulose producer strain from vinegar produced by the traditional method.</title>
        <authorList>
            <person name="Poehlein A."/>
            <person name="Valera M.J."/>
            <person name="Haack F.S."/>
            <person name="Mas A."/>
            <person name="Daniel R."/>
            <person name="Streit W.R."/>
            <person name="Mateo E."/>
        </authorList>
    </citation>
    <scope>NUCLEOTIDE SEQUENCE [LARGE SCALE GENOMIC DNA]</scope>
    <source>
        <strain evidence="1">CECT 8546</strain>
    </source>
</reference>
<keyword evidence="2" id="KW-1185">Reference proteome</keyword>
<dbReference type="Proteomes" id="UP000037566">
    <property type="component" value="Unassembled WGS sequence"/>
</dbReference>
<accession>A0A0M0EJP2</accession>
<organism evidence="1 2">
    <name type="scientific">Komagataeibacter europaeus</name>
    <name type="common">Gluconacetobacter europaeus</name>
    <dbReference type="NCBI Taxonomy" id="33995"/>
    <lineage>
        <taxon>Bacteria</taxon>
        <taxon>Pseudomonadati</taxon>
        <taxon>Pseudomonadota</taxon>
        <taxon>Alphaproteobacteria</taxon>
        <taxon>Acetobacterales</taxon>
        <taxon>Acetobacteraceae</taxon>
        <taxon>Komagataeibacter</taxon>
    </lineage>
</organism>
<name>A0A0M0EJP2_KOMEU</name>
<protein>
    <submittedName>
        <fullName evidence="1">Uncharacterized protein</fullName>
    </submittedName>
</protein>
<evidence type="ECO:0000313" key="1">
    <source>
        <dbReference type="EMBL" id="KON65171.1"/>
    </source>
</evidence>
<dbReference type="EMBL" id="LHUQ01000005">
    <property type="protein sequence ID" value="KON65171.1"/>
    <property type="molecule type" value="Genomic_DNA"/>
</dbReference>
<evidence type="ECO:0000313" key="2">
    <source>
        <dbReference type="Proteomes" id="UP000037566"/>
    </source>
</evidence>
<dbReference type="AlphaFoldDB" id="A0A0M0EJP2"/>